<gene>
    <name evidence="2" type="ORF">CAAU_2512</name>
</gene>
<keyword evidence="1" id="KW-0812">Transmembrane</keyword>
<evidence type="ECO:0000313" key="2">
    <source>
        <dbReference type="EMBL" id="CCJ34595.1"/>
    </source>
</evidence>
<dbReference type="AlphaFoldDB" id="I7LKN5"/>
<keyword evidence="3" id="KW-1185">Reference proteome</keyword>
<dbReference type="RefSeq" id="WP_008909838.1">
    <property type="nucleotide sequence ID" value="NZ_CAKP01000138.1"/>
</dbReference>
<dbReference type="EMBL" id="CAKP01000138">
    <property type="protein sequence ID" value="CCJ34595.1"/>
    <property type="molecule type" value="Genomic_DNA"/>
</dbReference>
<accession>I7LKN5</accession>
<protein>
    <submittedName>
        <fullName evidence="2">Stage III sporulation protein AG</fullName>
    </submittedName>
</protein>
<keyword evidence="1" id="KW-0472">Membrane</keyword>
<sequence length="195" mass="21756">MNLKGLLDKNMKNPKKFILNMIIVILIGILMMLISNVYKSINLADKKKKEEKSVIEVSTYAPQLTYEEKLKKDLIDILMQIDGVGKVNAMIYFEEGASTVPAYNENNSIRKIEEKDNQGGTRITTENSRNINVVLMNEGTSNKPFIIKEIRPRIGGVIVVAEGAKSPIIKEQIINAVKTGLNIPANKVSVLPMKN</sequence>
<evidence type="ECO:0000256" key="1">
    <source>
        <dbReference type="SAM" id="Phobius"/>
    </source>
</evidence>
<dbReference type="STRING" id="857293.CAAU_2512"/>
<dbReference type="InterPro" id="IPR014195">
    <property type="entry name" value="Spore_III_AG"/>
</dbReference>
<name>I7LKN5_9CLOT</name>
<reference evidence="2 3" key="1">
    <citation type="journal article" date="2011" name="J. Bacteriol.">
        <title>Draft genome sequence of Caloramator australicus strain RC3T, a thermoanaerobe from the Great Artesian Basin of Australia.</title>
        <authorList>
            <person name="Ogg C.D."/>
            <person name="Patel B.K.C."/>
        </authorList>
    </citation>
    <scope>NUCLEOTIDE SEQUENCE [LARGE SCALE GENOMIC DNA]</scope>
    <source>
        <strain evidence="2 3">RC3</strain>
    </source>
</reference>
<feature type="transmembrane region" description="Helical" evidence="1">
    <location>
        <begin position="17"/>
        <end position="38"/>
    </location>
</feature>
<keyword evidence="1" id="KW-1133">Transmembrane helix</keyword>
<comment type="caution">
    <text evidence="2">The sequence shown here is derived from an EMBL/GenBank/DDBJ whole genome shotgun (WGS) entry which is preliminary data.</text>
</comment>
<proteinExistence type="predicted"/>
<evidence type="ECO:0000313" key="3">
    <source>
        <dbReference type="Proteomes" id="UP000007652"/>
    </source>
</evidence>
<dbReference type="NCBIfam" id="TIGR02830">
    <property type="entry name" value="spore_III_AG"/>
    <property type="match status" value="1"/>
</dbReference>
<dbReference type="eggNOG" id="ENOG50330Z5">
    <property type="taxonomic scope" value="Bacteria"/>
</dbReference>
<organism evidence="2 3">
    <name type="scientific">Caloramator australicus RC3</name>
    <dbReference type="NCBI Taxonomy" id="857293"/>
    <lineage>
        <taxon>Bacteria</taxon>
        <taxon>Bacillati</taxon>
        <taxon>Bacillota</taxon>
        <taxon>Clostridia</taxon>
        <taxon>Eubacteriales</taxon>
        <taxon>Clostridiaceae</taxon>
        <taxon>Caloramator</taxon>
    </lineage>
</organism>
<dbReference type="Proteomes" id="UP000007652">
    <property type="component" value="Unassembled WGS sequence"/>
</dbReference>